<dbReference type="Gene3D" id="3.80.10.10">
    <property type="entry name" value="Ribonuclease Inhibitor"/>
    <property type="match status" value="1"/>
</dbReference>
<dbReference type="Proteomes" id="UP000031011">
    <property type="component" value="Unassembled WGS sequence"/>
</dbReference>
<reference evidence="1 2" key="1">
    <citation type="journal article" date="2015" name="BMC Microbiol.">
        <title>Lactobacillus ruminis strains cluster according to their mammalian gut source.</title>
        <authorList>
            <person name="O' Donnell M.M."/>
            <person name="Harris H.M."/>
            <person name="Lynch D.B."/>
            <person name="Ross R.P."/>
            <person name="O'Toole P.W."/>
        </authorList>
    </citation>
    <scope>NUCLEOTIDE SEQUENCE [LARGE SCALE GENOMIC DNA]</scope>
    <source>
        <strain evidence="1 2">DPC 6832</strain>
    </source>
</reference>
<accession>A0A837DVW3</accession>
<sequence length="179" mass="20922">MLRILIDTDKRLDKSYPLPWKSDATCFNFKAPEMVIYPENTIEKITEPEDVESLVIACDLTDYKFISEMVNLTHLYIYSAENIKDLDFLKNLSKIRQLYLGNINVESLEGLVELIELKDQKYKEIEEVNDLEGRLTYGFEGIYIQSNKYEGDGTELVKPNICRNDIVVNDKRVKTGWFY</sequence>
<comment type="caution">
    <text evidence="1">The sequence shown here is derived from an EMBL/GenBank/DDBJ whole genome shotgun (WGS) entry which is preliminary data.</text>
</comment>
<gene>
    <name evidence="1" type="ORF">LRN_1729</name>
</gene>
<dbReference type="InterPro" id="IPR032675">
    <property type="entry name" value="LRR_dom_sf"/>
</dbReference>
<evidence type="ECO:0000313" key="2">
    <source>
        <dbReference type="Proteomes" id="UP000031011"/>
    </source>
</evidence>
<dbReference type="EMBL" id="AWYA01000029">
    <property type="protein sequence ID" value="KIC05448.1"/>
    <property type="molecule type" value="Genomic_DNA"/>
</dbReference>
<dbReference type="SUPFAM" id="SSF52058">
    <property type="entry name" value="L domain-like"/>
    <property type="match status" value="1"/>
</dbReference>
<proteinExistence type="predicted"/>
<protein>
    <submittedName>
        <fullName evidence="1">Uncharacterized protein</fullName>
    </submittedName>
</protein>
<dbReference type="AlphaFoldDB" id="A0A837DVW3"/>
<evidence type="ECO:0000313" key="1">
    <source>
        <dbReference type="EMBL" id="KIC05448.1"/>
    </source>
</evidence>
<name>A0A837DVW3_9LACO</name>
<organism evidence="1 2">
    <name type="scientific">Ligilactobacillus ruminis DPC 6832</name>
    <dbReference type="NCBI Taxonomy" id="1402208"/>
    <lineage>
        <taxon>Bacteria</taxon>
        <taxon>Bacillati</taxon>
        <taxon>Bacillota</taxon>
        <taxon>Bacilli</taxon>
        <taxon>Lactobacillales</taxon>
        <taxon>Lactobacillaceae</taxon>
        <taxon>Ligilactobacillus</taxon>
    </lineage>
</organism>